<evidence type="ECO:0000313" key="4">
    <source>
        <dbReference type="EMBL" id="KDP30982.1"/>
    </source>
</evidence>
<dbReference type="GO" id="GO:0016788">
    <property type="term" value="F:hydrolase activity, acting on ester bonds"/>
    <property type="evidence" value="ECO:0007669"/>
    <property type="project" value="InterPro"/>
</dbReference>
<reference evidence="4 5" key="1">
    <citation type="journal article" date="2014" name="PLoS ONE">
        <title>Global Analysis of Gene Expression Profiles in Physic Nut (Jatropha curcas L.) Seedlings Exposed to Salt Stress.</title>
        <authorList>
            <person name="Zhang L."/>
            <person name="Zhang C."/>
            <person name="Wu P."/>
            <person name="Chen Y."/>
            <person name="Li M."/>
            <person name="Jiang H."/>
            <person name="Wu G."/>
        </authorList>
    </citation>
    <scope>NUCLEOTIDE SEQUENCE [LARGE SCALE GENOMIC DNA]</scope>
    <source>
        <strain evidence="5">cv. GZQX0401</strain>
        <tissue evidence="4">Young leaves</tissue>
    </source>
</reference>
<feature type="transmembrane region" description="Helical" evidence="3">
    <location>
        <begin position="12"/>
        <end position="30"/>
    </location>
</feature>
<dbReference type="InterPro" id="IPR036514">
    <property type="entry name" value="SGNH_hydro_sf"/>
</dbReference>
<dbReference type="AlphaFoldDB" id="A0A067K4C6"/>
<dbReference type="OrthoDB" id="1600564at2759"/>
<dbReference type="InterPro" id="IPR001087">
    <property type="entry name" value="GDSL"/>
</dbReference>
<keyword evidence="3" id="KW-0812">Transmembrane</keyword>
<keyword evidence="2" id="KW-0325">Glycoprotein</keyword>
<gene>
    <name evidence="4" type="ORF">JCGZ_11358</name>
</gene>
<organism evidence="4 5">
    <name type="scientific">Jatropha curcas</name>
    <name type="common">Barbados nut</name>
    <dbReference type="NCBI Taxonomy" id="180498"/>
    <lineage>
        <taxon>Eukaryota</taxon>
        <taxon>Viridiplantae</taxon>
        <taxon>Streptophyta</taxon>
        <taxon>Embryophyta</taxon>
        <taxon>Tracheophyta</taxon>
        <taxon>Spermatophyta</taxon>
        <taxon>Magnoliopsida</taxon>
        <taxon>eudicotyledons</taxon>
        <taxon>Gunneridae</taxon>
        <taxon>Pentapetalae</taxon>
        <taxon>rosids</taxon>
        <taxon>fabids</taxon>
        <taxon>Malpighiales</taxon>
        <taxon>Euphorbiaceae</taxon>
        <taxon>Crotonoideae</taxon>
        <taxon>Jatropheae</taxon>
        <taxon>Jatropha</taxon>
    </lineage>
</organism>
<keyword evidence="5" id="KW-1185">Reference proteome</keyword>
<dbReference type="Proteomes" id="UP000027138">
    <property type="component" value="Unassembled WGS sequence"/>
</dbReference>
<protein>
    <submittedName>
        <fullName evidence="4">Uncharacterized protein</fullName>
    </submittedName>
</protein>
<evidence type="ECO:0000256" key="2">
    <source>
        <dbReference type="ARBA" id="ARBA00023180"/>
    </source>
</evidence>
<proteinExistence type="inferred from homology"/>
<keyword evidence="3" id="KW-0472">Membrane</keyword>
<evidence type="ECO:0000256" key="1">
    <source>
        <dbReference type="ARBA" id="ARBA00008668"/>
    </source>
</evidence>
<dbReference type="EMBL" id="KK914632">
    <property type="protein sequence ID" value="KDP30982.1"/>
    <property type="molecule type" value="Genomic_DNA"/>
</dbReference>
<dbReference type="STRING" id="180498.A0A067K4C6"/>
<name>A0A067K4C6_JATCU</name>
<dbReference type="Pfam" id="PF00657">
    <property type="entry name" value="Lipase_GDSL"/>
    <property type="match status" value="1"/>
</dbReference>
<dbReference type="PANTHER" id="PTHR22835:SF557">
    <property type="entry name" value="LIPASE_HYDROLASE FAMILY PROTEIN, PUTATIVE, EXPRESSED-RELATED"/>
    <property type="match status" value="1"/>
</dbReference>
<dbReference type="Gene3D" id="3.40.50.1110">
    <property type="entry name" value="SGNH hydrolase"/>
    <property type="match status" value="1"/>
</dbReference>
<keyword evidence="3" id="KW-1133">Transmembrane helix</keyword>
<evidence type="ECO:0000313" key="5">
    <source>
        <dbReference type="Proteomes" id="UP000027138"/>
    </source>
</evidence>
<dbReference type="PANTHER" id="PTHR22835">
    <property type="entry name" value="ZINC FINGER FYVE DOMAIN CONTAINING PROTEIN"/>
    <property type="match status" value="1"/>
</dbReference>
<accession>A0A067K4C6</accession>
<sequence>MATYCSVTSFYFQIWFFSAFIFSSTILAFTTKTNSHPFNKIYAFGDSFTDTGNTRSVTGPNGFGHVSNFPYGSTFFNHSTNRYSDGRLVIDFLAEALSLPYLPPYLHLKGKTATNGVNFAVAGSTAIKHAFFVKNNLTLDITPQSIQSQITWFNAFLQKQGCKGSASSSPECKAALDDALIWIGEIGVNDYAYIIGSSISGDTIQKLAISSITSSLQELLSKGVKYVVVQGLPPSGCLPLSMTLAPQDDRDEIGCVKSL</sequence>
<evidence type="ECO:0000256" key="3">
    <source>
        <dbReference type="SAM" id="Phobius"/>
    </source>
</evidence>
<comment type="similarity">
    <text evidence="1">Belongs to the 'GDSL' lipolytic enzyme family.</text>
</comment>